<protein>
    <submittedName>
        <fullName evidence="2">Uncharacterized protein</fullName>
    </submittedName>
</protein>
<dbReference type="Proteomes" id="UP001360560">
    <property type="component" value="Unassembled WGS sequence"/>
</dbReference>
<accession>A0AAV5QHH0</accession>
<evidence type="ECO:0000313" key="2">
    <source>
        <dbReference type="EMBL" id="GMM34066.1"/>
    </source>
</evidence>
<reference evidence="2 3" key="1">
    <citation type="journal article" date="2023" name="Elife">
        <title>Identification of key yeast species and microbe-microbe interactions impacting larval growth of Drosophila in the wild.</title>
        <authorList>
            <person name="Mure A."/>
            <person name="Sugiura Y."/>
            <person name="Maeda R."/>
            <person name="Honda K."/>
            <person name="Sakurai N."/>
            <person name="Takahashi Y."/>
            <person name="Watada M."/>
            <person name="Katoh T."/>
            <person name="Gotoh A."/>
            <person name="Gotoh Y."/>
            <person name="Taniguchi I."/>
            <person name="Nakamura K."/>
            <person name="Hayashi T."/>
            <person name="Katayama T."/>
            <person name="Uemura T."/>
            <person name="Hattori Y."/>
        </authorList>
    </citation>
    <scope>NUCLEOTIDE SEQUENCE [LARGE SCALE GENOMIC DNA]</scope>
    <source>
        <strain evidence="2 3">SC-9</strain>
    </source>
</reference>
<proteinExistence type="predicted"/>
<dbReference type="GeneID" id="90072045"/>
<organism evidence="2 3">
    <name type="scientific">Saccharomycopsis crataegensis</name>
    <dbReference type="NCBI Taxonomy" id="43959"/>
    <lineage>
        <taxon>Eukaryota</taxon>
        <taxon>Fungi</taxon>
        <taxon>Dikarya</taxon>
        <taxon>Ascomycota</taxon>
        <taxon>Saccharomycotina</taxon>
        <taxon>Saccharomycetes</taxon>
        <taxon>Saccharomycopsidaceae</taxon>
        <taxon>Saccharomycopsis</taxon>
    </lineage>
</organism>
<name>A0AAV5QHH0_9ASCO</name>
<gene>
    <name evidence="2" type="ORF">DASC09_013910</name>
</gene>
<evidence type="ECO:0000256" key="1">
    <source>
        <dbReference type="SAM" id="MobiDB-lite"/>
    </source>
</evidence>
<comment type="caution">
    <text evidence="2">The sequence shown here is derived from an EMBL/GenBank/DDBJ whole genome shotgun (WGS) entry which is preliminary data.</text>
</comment>
<dbReference type="RefSeq" id="XP_064851066.1">
    <property type="nucleotide sequence ID" value="XM_064994994.1"/>
</dbReference>
<keyword evidence="3" id="KW-1185">Reference proteome</keyword>
<sequence>MCYSQCRIIMSGIFDRYIDKWNTSTKQRRMSSSRSVNTRSDVGFILGRSSSVSSSESSGPDIMSDAMKDDQGMDTHTATTPPAAIVAPNVRTQYSWGKEKPVMVKKAKKKDKGDN</sequence>
<feature type="compositionally biased region" description="Low complexity" evidence="1">
    <location>
        <begin position="49"/>
        <end position="58"/>
    </location>
</feature>
<feature type="region of interest" description="Disordered" evidence="1">
    <location>
        <begin position="48"/>
        <end position="91"/>
    </location>
</feature>
<dbReference type="EMBL" id="BTFZ01000002">
    <property type="protein sequence ID" value="GMM34066.1"/>
    <property type="molecule type" value="Genomic_DNA"/>
</dbReference>
<feature type="compositionally biased region" description="Low complexity" evidence="1">
    <location>
        <begin position="75"/>
        <end position="88"/>
    </location>
</feature>
<dbReference type="AlphaFoldDB" id="A0AAV5QHH0"/>
<evidence type="ECO:0000313" key="3">
    <source>
        <dbReference type="Proteomes" id="UP001360560"/>
    </source>
</evidence>